<dbReference type="Proteomes" id="UP000494162">
    <property type="component" value="Unassembled WGS sequence"/>
</dbReference>
<reference evidence="1 2" key="1">
    <citation type="submission" date="2019-09" db="EMBL/GenBank/DDBJ databases">
        <authorList>
            <person name="Depoorter E."/>
        </authorList>
    </citation>
    <scope>NUCLEOTIDE SEQUENCE [LARGE SCALE GENOMIC DNA]</scope>
    <source>
        <strain evidence="1">LMG 26883</strain>
    </source>
</reference>
<evidence type="ECO:0000313" key="1">
    <source>
        <dbReference type="EMBL" id="VWC27957.1"/>
    </source>
</evidence>
<gene>
    <name evidence="1" type="ORF">BPS26883_06237</name>
</gene>
<protein>
    <submittedName>
        <fullName evidence="1">Uncharacterized protein</fullName>
    </submittedName>
</protein>
<accession>A0A6P2QY24</accession>
<proteinExistence type="predicted"/>
<organism evidence="1 2">
    <name type="scientific">Burkholderia pseudomultivorans</name>
    <dbReference type="NCBI Taxonomy" id="1207504"/>
    <lineage>
        <taxon>Bacteria</taxon>
        <taxon>Pseudomonadati</taxon>
        <taxon>Pseudomonadota</taxon>
        <taxon>Betaproteobacteria</taxon>
        <taxon>Burkholderiales</taxon>
        <taxon>Burkholderiaceae</taxon>
        <taxon>Burkholderia</taxon>
        <taxon>Burkholderia cepacia complex</taxon>
    </lineage>
</organism>
<dbReference type="EMBL" id="CABVPP010000079">
    <property type="protein sequence ID" value="VWC27957.1"/>
    <property type="molecule type" value="Genomic_DNA"/>
</dbReference>
<sequence length="91" mass="8728">MICRIDVSRPPGVSSCRIASGACSRAARLSERTMKSALAGPIAPLTGITMTGGGEAGVPLAGNSAAGAATAAHTTSSAANSAARATRADSG</sequence>
<dbReference type="AlphaFoldDB" id="A0A6P2QY24"/>
<evidence type="ECO:0000313" key="2">
    <source>
        <dbReference type="Proteomes" id="UP000494162"/>
    </source>
</evidence>
<name>A0A6P2QY24_9BURK</name>